<sequence length="115" mass="13342">MLFALSFQIIFETTNVDAHQDDGKFVVLVLLDPAIHQQHITDLNNLPQLDFHIYYMDGNIGDYQFLQLPFVQCRNPSDKSQFWIKIFDGAVGMSEFVLQFMKEVKNGDIEPIKVF</sequence>
<proteinExistence type="predicted"/>
<reference evidence="2 3" key="2">
    <citation type="submission" date="2024-07" db="EMBL/GenBank/DDBJ databases">
        <authorList>
            <person name="Akdeniz Z."/>
        </authorList>
    </citation>
    <scope>NUCLEOTIDE SEQUENCE [LARGE SCALE GENOMIC DNA]</scope>
</reference>
<dbReference type="EMBL" id="CATOUU010000840">
    <property type="protein sequence ID" value="CAI9953555.1"/>
    <property type="molecule type" value="Genomic_DNA"/>
</dbReference>
<protein>
    <submittedName>
        <fullName evidence="2">Hypothetical_protein</fullName>
    </submittedName>
</protein>
<gene>
    <name evidence="2" type="ORF">HINF_LOCUS31753</name>
    <name evidence="1" type="ORF">HINF_LOCUS41200</name>
</gene>
<dbReference type="AlphaFoldDB" id="A0AA86QKT7"/>
<accession>A0AA86QKT7</accession>
<evidence type="ECO:0000313" key="1">
    <source>
        <dbReference type="EMBL" id="CAI9953555.1"/>
    </source>
</evidence>
<keyword evidence="3" id="KW-1185">Reference proteome</keyword>
<organism evidence="1">
    <name type="scientific">Hexamita inflata</name>
    <dbReference type="NCBI Taxonomy" id="28002"/>
    <lineage>
        <taxon>Eukaryota</taxon>
        <taxon>Metamonada</taxon>
        <taxon>Diplomonadida</taxon>
        <taxon>Hexamitidae</taxon>
        <taxon>Hexamitinae</taxon>
        <taxon>Hexamita</taxon>
    </lineage>
</organism>
<dbReference type="EMBL" id="CAXDID020000107">
    <property type="protein sequence ID" value="CAL6028331.1"/>
    <property type="molecule type" value="Genomic_DNA"/>
</dbReference>
<name>A0AA86QKT7_9EUKA</name>
<dbReference type="Proteomes" id="UP001642409">
    <property type="component" value="Unassembled WGS sequence"/>
</dbReference>
<comment type="caution">
    <text evidence="1">The sequence shown here is derived from an EMBL/GenBank/DDBJ whole genome shotgun (WGS) entry which is preliminary data.</text>
</comment>
<evidence type="ECO:0000313" key="3">
    <source>
        <dbReference type="Proteomes" id="UP001642409"/>
    </source>
</evidence>
<reference evidence="1" key="1">
    <citation type="submission" date="2023-06" db="EMBL/GenBank/DDBJ databases">
        <authorList>
            <person name="Kurt Z."/>
        </authorList>
    </citation>
    <scope>NUCLEOTIDE SEQUENCE</scope>
</reference>
<evidence type="ECO:0000313" key="2">
    <source>
        <dbReference type="EMBL" id="CAL6028331.1"/>
    </source>
</evidence>